<keyword evidence="10" id="KW-0732">Signal</keyword>
<keyword evidence="4" id="KW-0443">Lipid metabolism</keyword>
<evidence type="ECO:0000259" key="11">
    <source>
        <dbReference type="PROSITE" id="PS50853"/>
    </source>
</evidence>
<feature type="chain" id="PRO_5016240353" description="galactosylceramidase" evidence="10">
    <location>
        <begin position="32"/>
        <end position="1470"/>
    </location>
</feature>
<dbReference type="InterPro" id="IPR003343">
    <property type="entry name" value="Big_2"/>
</dbReference>
<feature type="region of interest" description="Disordered" evidence="9">
    <location>
        <begin position="104"/>
        <end position="130"/>
    </location>
</feature>
<gene>
    <name evidence="12" type="ORF">BC793_106280</name>
</gene>
<dbReference type="Pfam" id="PF02839">
    <property type="entry name" value="CBM_5_12"/>
    <property type="match status" value="1"/>
</dbReference>
<dbReference type="InterPro" id="IPR013783">
    <property type="entry name" value="Ig-like_fold"/>
</dbReference>
<comment type="caution">
    <text evidence="12">The sequence shown here is derived from an EMBL/GenBank/DDBJ whole genome shotgun (WGS) entry which is preliminary data.</text>
</comment>
<sequence>MNTRRRRRWTAGCAAVSAALAWTLTAVPATAADDPVDVIVDGLDVRADNVHGLPYKGLGLISANSTSNLLMDYKAEQPGRYWQLIDVLFGGARPLINHVKVEMGSDTNNSTGSDAATMRTATEPADASRSPGFQLAADAKTVNPRLKVSILRWTMPYWVQSAWSAGTGRDEMYRWYKETILDAYEKYGYMVDYVNPDTNETTNPDLGFIKYWKNAVVTDTDFADPRYGIPAGEQAAVAGAYRKIKVVASDENQTKNIGPALLDDPALFEIVDAVGYHYNTDDRYDGAPGGNTYEPYTKLATLRDKEVWYSEGVGSFGFTDYRVNNNEGPGGASTGIGGLQSALDLANRSVKGYHRSKRTHYIFQPAIGSFYEGAQYSHKELLSARDPWSGMIHYDAAIHVMRHFTRFATTGWENDTNTAGIWRTVPEASYSGVSGTENLDGSNGAASYLTLAAPDRTDFSTIAVNDSDLIKTYRIRADNMDLGADPALKVWETRAAHHMRLVDTLRPAGDGYYTYQVPPRSIVTFTTLDAEPVEPLPETLPRTVLDTDATGKTPDTRDTVLYADDFDYAEEGDVKVGGQTRPYLASRGGEPRYLVDQTGAWQVDGDVLYQLMDQSMKDTAAWNRTTPNTLVGDFHWQNYKAGVDVSFPDPAGGSAGLGVRQQSGMTADSAAYLIRINRAGTWTFSRHGTTVATGTRPPADGYHLAVEAKGATVTAFVDGTAVHSWTDPTPELAGRVNLSSDFHRTGFDNLRIEKIKGFSPYAVSLVDNMDGSLAYTGTWSHRAASGDAMDWHRSTSTGTTAGATVTAGFTGTGLDLIGGNTGTATLDVTVDGKPLAAGATTRASGKRQATYTLRGLADGPHTATFTLRSGTLVLDAVTAISGDVDGPVDTTPVRDALTAAGDPVEADWSPQSWAVFAATRDQATAASNGRPGLDTVGVAQIAARLTAAADDLRPADVTDTRRDLGLAGAVPTRGDLPATVVIDGRPHQVTWTAASRRTTRAAYTTVTLEGWTNDAYADGRKQAFTVRYEVVPPSLVYYIDAGLAAGQSSPQFQAVSGSVTTLRNGSADQISAGAGDWGHVADGITVKGGTDPADKYSTGTWAGSNKTIRYRLPLDPGRYVLTAGFTEWWGQNRPMSQNVTVGGTTVTGTPVTLNATSTRATGTVSFTVGTPTVVTYTVAKTGSQDPVISWLAVNRTTPDAPAGVTAVAGDTTAQVTWAAPDSDGGSPITGYTVTASPGDATCTATDVSGCRVPGLVNGTAYTFTVVAHNGAGTSPHSAPSAPVTPFWVPKAVTVTGPAEVTPGRQVTLVAGVEPAQADPAVTWQSSNPAVASVSAGGVVTGIAHGSAVITATSAALPHVSASHRIEVVPAAWSATTVYTTGSLVRHDGRNYAAQWWTRGQTPGTSPWGAWAEVGTPVTCGTGSHLGWTTSWIYTGGEVVHHEGRLWQAKWWTRNQEPGDPYGPWHTVGGC</sequence>
<dbReference type="GO" id="GO:0005576">
    <property type="term" value="C:extracellular region"/>
    <property type="evidence" value="ECO:0007669"/>
    <property type="project" value="InterPro"/>
</dbReference>
<dbReference type="SUPFAM" id="SSF49373">
    <property type="entry name" value="Invasin/intimin cell-adhesion fragments"/>
    <property type="match status" value="1"/>
</dbReference>
<keyword evidence="7" id="KW-0119">Carbohydrate metabolism</keyword>
<dbReference type="OrthoDB" id="9772095at2"/>
<dbReference type="InterPro" id="IPR006311">
    <property type="entry name" value="TAT_signal"/>
</dbReference>
<evidence type="ECO:0000256" key="2">
    <source>
        <dbReference type="ARBA" id="ARBA00012657"/>
    </source>
</evidence>
<dbReference type="SMART" id="SM00495">
    <property type="entry name" value="ChtBD3"/>
    <property type="match status" value="2"/>
</dbReference>
<dbReference type="PANTHER" id="PTHR15172">
    <property type="entry name" value="GALACTOCEREBROSIDASE"/>
    <property type="match status" value="1"/>
</dbReference>
<evidence type="ECO:0000256" key="7">
    <source>
        <dbReference type="ARBA" id="ARBA00023326"/>
    </source>
</evidence>
<dbReference type="PROSITE" id="PS51318">
    <property type="entry name" value="TAT"/>
    <property type="match status" value="1"/>
</dbReference>
<accession>A0A316FKE5</accession>
<comment type="similarity">
    <text evidence="1">Belongs to the glycosyl hydrolase 59 family.</text>
</comment>
<evidence type="ECO:0000313" key="13">
    <source>
        <dbReference type="Proteomes" id="UP000245697"/>
    </source>
</evidence>
<dbReference type="InterPro" id="IPR017853">
    <property type="entry name" value="GH"/>
</dbReference>
<dbReference type="Pfam" id="PF02368">
    <property type="entry name" value="Big_2"/>
    <property type="match status" value="1"/>
</dbReference>
<dbReference type="Pfam" id="PF02057">
    <property type="entry name" value="Glyco_hydro_59"/>
    <property type="match status" value="1"/>
</dbReference>
<dbReference type="GO" id="GO:0030246">
    <property type="term" value="F:carbohydrate binding"/>
    <property type="evidence" value="ECO:0007669"/>
    <property type="project" value="InterPro"/>
</dbReference>
<evidence type="ECO:0000256" key="8">
    <source>
        <dbReference type="ARBA" id="ARBA00033098"/>
    </source>
</evidence>
<keyword evidence="13" id="KW-1185">Reference proteome</keyword>
<dbReference type="Gene3D" id="2.60.120.260">
    <property type="entry name" value="Galactose-binding domain-like"/>
    <property type="match status" value="1"/>
</dbReference>
<dbReference type="Gene3D" id="3.20.20.80">
    <property type="entry name" value="Glycosidases"/>
    <property type="match status" value="1"/>
</dbReference>
<dbReference type="InterPro" id="IPR001286">
    <property type="entry name" value="Glyco_hydro_59"/>
</dbReference>
<dbReference type="EMBL" id="QGGR01000006">
    <property type="protein sequence ID" value="PWK48250.1"/>
    <property type="molecule type" value="Genomic_DNA"/>
</dbReference>
<dbReference type="PANTHER" id="PTHR15172:SF1">
    <property type="entry name" value="GALACTOCEREBROSIDASE"/>
    <property type="match status" value="1"/>
</dbReference>
<keyword evidence="3" id="KW-0378">Hydrolase</keyword>
<dbReference type="InterPro" id="IPR013785">
    <property type="entry name" value="Aldolase_TIM"/>
</dbReference>
<dbReference type="Gene3D" id="2.10.10.20">
    <property type="entry name" value="Carbohydrate-binding module superfamily 5/12"/>
    <property type="match status" value="2"/>
</dbReference>
<feature type="compositionally biased region" description="Polar residues" evidence="9">
    <location>
        <begin position="105"/>
        <end position="114"/>
    </location>
</feature>
<name>A0A316FKE5_9ACTN</name>
<evidence type="ECO:0000256" key="10">
    <source>
        <dbReference type="SAM" id="SignalP"/>
    </source>
</evidence>
<evidence type="ECO:0000256" key="9">
    <source>
        <dbReference type="SAM" id="MobiDB-lite"/>
    </source>
</evidence>
<dbReference type="InterPro" id="IPR008964">
    <property type="entry name" value="Invasin/intimin_cell_adhesion"/>
</dbReference>
<dbReference type="CDD" id="cd12215">
    <property type="entry name" value="ChiC_BD"/>
    <property type="match status" value="2"/>
</dbReference>
<dbReference type="SMART" id="SM00635">
    <property type="entry name" value="BID_2"/>
    <property type="match status" value="1"/>
</dbReference>
<dbReference type="Proteomes" id="UP000245697">
    <property type="component" value="Unassembled WGS sequence"/>
</dbReference>
<evidence type="ECO:0000256" key="3">
    <source>
        <dbReference type="ARBA" id="ARBA00022801"/>
    </source>
</evidence>
<dbReference type="Gene3D" id="2.60.40.1080">
    <property type="match status" value="1"/>
</dbReference>
<dbReference type="InterPro" id="IPR036573">
    <property type="entry name" value="CBM_sf_5/12"/>
</dbReference>
<dbReference type="GO" id="GO:0004336">
    <property type="term" value="F:galactosylceramidase activity"/>
    <property type="evidence" value="ECO:0007669"/>
    <property type="project" value="UniProtKB-EC"/>
</dbReference>
<proteinExistence type="inferred from homology"/>
<feature type="domain" description="Fibronectin type-III" evidence="11">
    <location>
        <begin position="1197"/>
        <end position="1291"/>
    </location>
</feature>
<dbReference type="InterPro" id="IPR036116">
    <property type="entry name" value="FN3_sf"/>
</dbReference>
<dbReference type="SUPFAM" id="SSF51055">
    <property type="entry name" value="Carbohydrate binding domain"/>
    <property type="match status" value="2"/>
</dbReference>
<dbReference type="Gene3D" id="3.20.20.70">
    <property type="entry name" value="Aldolase class I"/>
    <property type="match status" value="1"/>
</dbReference>
<dbReference type="Gene3D" id="2.60.40.10">
    <property type="entry name" value="Immunoglobulins"/>
    <property type="match status" value="1"/>
</dbReference>
<dbReference type="GO" id="GO:0000272">
    <property type="term" value="P:polysaccharide catabolic process"/>
    <property type="evidence" value="ECO:0007669"/>
    <property type="project" value="UniProtKB-KW"/>
</dbReference>
<dbReference type="GO" id="GO:0005764">
    <property type="term" value="C:lysosome"/>
    <property type="evidence" value="ECO:0007669"/>
    <property type="project" value="TreeGrafter"/>
</dbReference>
<feature type="signal peptide" evidence="10">
    <location>
        <begin position="1"/>
        <end position="31"/>
    </location>
</feature>
<evidence type="ECO:0000256" key="4">
    <source>
        <dbReference type="ARBA" id="ARBA00022919"/>
    </source>
</evidence>
<dbReference type="PROSITE" id="PS50853">
    <property type="entry name" value="FN3"/>
    <property type="match status" value="1"/>
</dbReference>
<dbReference type="InterPro" id="IPR003610">
    <property type="entry name" value="CBM5/12"/>
</dbReference>
<evidence type="ECO:0000256" key="1">
    <source>
        <dbReference type="ARBA" id="ARBA00005637"/>
    </source>
</evidence>
<dbReference type="CDD" id="cd00063">
    <property type="entry name" value="FN3"/>
    <property type="match status" value="1"/>
</dbReference>
<dbReference type="SMART" id="SM00060">
    <property type="entry name" value="FN3"/>
    <property type="match status" value="1"/>
</dbReference>
<evidence type="ECO:0000256" key="5">
    <source>
        <dbReference type="ARBA" id="ARBA00022963"/>
    </source>
</evidence>
<reference evidence="12 13" key="1">
    <citation type="submission" date="2018-05" db="EMBL/GenBank/DDBJ databases">
        <title>Genomic Encyclopedia of Archaeal and Bacterial Type Strains, Phase II (KMG-II): from individual species to whole genera.</title>
        <authorList>
            <person name="Goeker M."/>
        </authorList>
    </citation>
    <scope>NUCLEOTIDE SEQUENCE [LARGE SCALE GENOMIC DNA]</scope>
    <source>
        <strain evidence="12 13">DSM 45184</strain>
    </source>
</reference>
<keyword evidence="5" id="KW-0442">Lipid degradation</keyword>
<dbReference type="Gene3D" id="2.60.120.560">
    <property type="entry name" value="Exo-inulinase, domain 1"/>
    <property type="match status" value="1"/>
</dbReference>
<keyword evidence="7" id="KW-0624">Polysaccharide degradation</keyword>
<keyword evidence="4" id="KW-0746">Sphingolipid metabolism</keyword>
<dbReference type="Pfam" id="PF00041">
    <property type="entry name" value="fn3"/>
    <property type="match status" value="1"/>
</dbReference>
<dbReference type="GO" id="GO:0006683">
    <property type="term" value="P:galactosylceramide catabolic process"/>
    <property type="evidence" value="ECO:0007669"/>
    <property type="project" value="InterPro"/>
</dbReference>
<evidence type="ECO:0000256" key="6">
    <source>
        <dbReference type="ARBA" id="ARBA00023295"/>
    </source>
</evidence>
<dbReference type="SUPFAM" id="SSF51445">
    <property type="entry name" value="(Trans)glycosidases"/>
    <property type="match status" value="1"/>
</dbReference>
<dbReference type="EC" id="3.2.1.46" evidence="2"/>
<dbReference type="InterPro" id="IPR049161">
    <property type="entry name" value="GH59_cat"/>
</dbReference>
<dbReference type="GO" id="GO:0016020">
    <property type="term" value="C:membrane"/>
    <property type="evidence" value="ECO:0007669"/>
    <property type="project" value="GOC"/>
</dbReference>
<evidence type="ECO:0000313" key="12">
    <source>
        <dbReference type="EMBL" id="PWK48250.1"/>
    </source>
</evidence>
<organism evidence="12 13">
    <name type="scientific">Actinoplanes xinjiangensis</name>
    <dbReference type="NCBI Taxonomy" id="512350"/>
    <lineage>
        <taxon>Bacteria</taxon>
        <taxon>Bacillati</taxon>
        <taxon>Actinomycetota</taxon>
        <taxon>Actinomycetes</taxon>
        <taxon>Micromonosporales</taxon>
        <taxon>Micromonosporaceae</taxon>
        <taxon>Actinoplanes</taxon>
    </lineage>
</organism>
<dbReference type="InterPro" id="IPR003961">
    <property type="entry name" value="FN3_dom"/>
</dbReference>
<dbReference type="SUPFAM" id="SSF49265">
    <property type="entry name" value="Fibronectin type III"/>
    <property type="match status" value="1"/>
</dbReference>
<protein>
    <recommendedName>
        <fullName evidence="2">galactosylceramidase</fullName>
        <ecNumber evidence="2">3.2.1.46</ecNumber>
    </recommendedName>
    <alternativeName>
        <fullName evidence="8">Galactosylceramidase</fullName>
    </alternativeName>
</protein>
<keyword evidence="6" id="KW-0326">Glycosidase</keyword>